<feature type="chain" id="PRO_5040791893" description="DUF7452 domain-containing protein" evidence="1">
    <location>
        <begin position="26"/>
        <end position="693"/>
    </location>
</feature>
<protein>
    <recommendedName>
        <fullName evidence="2">DUF7452 domain-containing protein</fullName>
    </recommendedName>
</protein>
<dbReference type="NCBIfam" id="NF041518">
    <property type="entry name" value="choice_anch_Q"/>
    <property type="match status" value="1"/>
</dbReference>
<dbReference type="InterPro" id="IPR012334">
    <property type="entry name" value="Pectin_lyas_fold"/>
</dbReference>
<evidence type="ECO:0000313" key="3">
    <source>
        <dbReference type="EMBL" id="MDC8014564.1"/>
    </source>
</evidence>
<dbReference type="RefSeq" id="WP_263542219.1">
    <property type="nucleotide sequence ID" value="NZ_JAOVZO020000018.1"/>
</dbReference>
<dbReference type="Gene3D" id="2.160.20.10">
    <property type="entry name" value="Single-stranded right-handed beta-helix, Pectin lyase-like"/>
    <property type="match status" value="1"/>
</dbReference>
<dbReference type="Pfam" id="PF24249">
    <property type="entry name" value="DUF7452"/>
    <property type="match status" value="1"/>
</dbReference>
<dbReference type="AlphaFoldDB" id="A0A9X4BLS1"/>
<dbReference type="SUPFAM" id="SSF51126">
    <property type="entry name" value="Pectin lyase-like"/>
    <property type="match status" value="1"/>
</dbReference>
<dbReference type="InterPro" id="IPR055875">
    <property type="entry name" value="DUF7452"/>
</dbReference>
<keyword evidence="4" id="KW-1185">Reference proteome</keyword>
<keyword evidence="1" id="KW-0732">Signal</keyword>
<evidence type="ECO:0000313" key="4">
    <source>
        <dbReference type="Proteomes" id="UP001139971"/>
    </source>
</evidence>
<sequence length="693" mass="70430">MLLFRGCANLCAALAALVFADVAHADVRVWPSFTGIGCTGTLQACIDASAAGDTVVIGADDPLFPDAYTAIDESLTIVRGITLRAGDGIDAAFAPGRGIRIVSSGADPFDATLERLQLRRARIYVDHGSSSAATYLLDRVRIRDAGDGDACAIDFNGSGSGDPHFIAGDGDLGFERPRTTSNAAICASHASGSWRVDVFRNRIVAARGALFAGISIGGPVGGNVVIDANQVRGIDLVRGITVSHGAGAASTIRVQNNAIAGQSIPGLGADEWAIRAAVANAAVFVVNNTTAYNARGVAVVAVGGGNSGRVANNLVAFNTASGLLIDAAGVTNANNLAFGNGADFFTPGPGTVVADPLLGGRDDLRTRAGSPARGAGSNADAPAFPLGPTFDADGELRIVNGTVDIGAFEKNADYAVVERADASNTSGNVTAITSLAGLLGTNEALQLTPIASPGVASASLAANLGVYLESTAPVAWAVFAENLGALPLTRRYAVLAALDGRERYVHATTLANVVNTFTTLDHPDLNGRPFALAFVTHNWNPDGVGGTYHDHRLGLAYAGARWAIGNQDPTDMPAGLSFNVAIAPAGSPNAFVAGVGASSRAAVPVSHRLLDGNPCAAPSVTRNNGASGASNDVAFALRYRRGGPGAAGGWQIETVGVGTPGFTAGTAFNVMVQGAQANACRDDRIFVDGFDGE</sequence>
<name>A0A9X4BLS1_9GAMM</name>
<proteinExistence type="predicted"/>
<comment type="caution">
    <text evidence="3">The sequence shown here is derived from an EMBL/GenBank/DDBJ whole genome shotgun (WGS) entry which is preliminary data.</text>
</comment>
<gene>
    <name evidence="3" type="ORF">OD750_018620</name>
</gene>
<evidence type="ECO:0000259" key="2">
    <source>
        <dbReference type="Pfam" id="PF24249"/>
    </source>
</evidence>
<feature type="signal peptide" evidence="1">
    <location>
        <begin position="1"/>
        <end position="25"/>
    </location>
</feature>
<reference evidence="3" key="1">
    <citation type="submission" date="2023-02" db="EMBL/GenBank/DDBJ databases">
        <title>Tahibacter soli sp. nov. isolated from soil.</title>
        <authorList>
            <person name="Baek J.H."/>
            <person name="Lee J.K."/>
            <person name="Choi D.G."/>
            <person name="Jeon C.O."/>
        </authorList>
    </citation>
    <scope>NUCLEOTIDE SEQUENCE</scope>
    <source>
        <strain evidence="3">BL</strain>
    </source>
</reference>
<dbReference type="Proteomes" id="UP001139971">
    <property type="component" value="Unassembled WGS sequence"/>
</dbReference>
<accession>A0A9X4BLS1</accession>
<dbReference type="InterPro" id="IPR011050">
    <property type="entry name" value="Pectin_lyase_fold/virulence"/>
</dbReference>
<dbReference type="InterPro" id="IPR059226">
    <property type="entry name" value="Choice_anch_Q_dom"/>
</dbReference>
<evidence type="ECO:0000256" key="1">
    <source>
        <dbReference type="SAM" id="SignalP"/>
    </source>
</evidence>
<organism evidence="3 4">
    <name type="scientific">Tahibacter soli</name>
    <dbReference type="NCBI Taxonomy" id="2983605"/>
    <lineage>
        <taxon>Bacteria</taxon>
        <taxon>Pseudomonadati</taxon>
        <taxon>Pseudomonadota</taxon>
        <taxon>Gammaproteobacteria</taxon>
        <taxon>Lysobacterales</taxon>
        <taxon>Rhodanobacteraceae</taxon>
        <taxon>Tahibacter</taxon>
    </lineage>
</organism>
<feature type="domain" description="DUF7452" evidence="2">
    <location>
        <begin position="465"/>
        <end position="582"/>
    </location>
</feature>
<dbReference type="EMBL" id="JAOVZO020000018">
    <property type="protein sequence ID" value="MDC8014564.1"/>
    <property type="molecule type" value="Genomic_DNA"/>
</dbReference>